<name>A0A074YIB4_AURSE</name>
<feature type="compositionally biased region" description="Basic residues" evidence="6">
    <location>
        <begin position="235"/>
        <end position="245"/>
    </location>
</feature>
<dbReference type="OrthoDB" id="20886at2759"/>
<dbReference type="HOGENOM" id="CLU_387330_0_0_1"/>
<dbReference type="InterPro" id="IPR013907">
    <property type="entry name" value="Sds3"/>
</dbReference>
<feature type="compositionally biased region" description="Polar residues" evidence="6">
    <location>
        <begin position="155"/>
        <end position="165"/>
    </location>
</feature>
<evidence type="ECO:0000313" key="8">
    <source>
        <dbReference type="Proteomes" id="UP000030641"/>
    </source>
</evidence>
<keyword evidence="2" id="KW-0678">Repressor</keyword>
<dbReference type="RefSeq" id="XP_013346000.1">
    <property type="nucleotide sequence ID" value="XM_013490546.1"/>
</dbReference>
<proteinExistence type="predicted"/>
<dbReference type="EMBL" id="KL584754">
    <property type="protein sequence ID" value="KEQ97450.1"/>
    <property type="molecule type" value="Genomic_DNA"/>
</dbReference>
<dbReference type="Proteomes" id="UP000030641">
    <property type="component" value="Unassembled WGS sequence"/>
</dbReference>
<reference evidence="7 8" key="1">
    <citation type="journal article" date="2014" name="BMC Genomics">
        <title>Genome sequencing of four Aureobasidium pullulans varieties: biotechnological potential, stress tolerance, and description of new species.</title>
        <authorList>
            <person name="Gostin Ar C."/>
            <person name="Ohm R.A."/>
            <person name="Kogej T."/>
            <person name="Sonjak S."/>
            <person name="Turk M."/>
            <person name="Zajc J."/>
            <person name="Zalar P."/>
            <person name="Grube M."/>
            <person name="Sun H."/>
            <person name="Han J."/>
            <person name="Sharma A."/>
            <person name="Chiniquy J."/>
            <person name="Ngan C.Y."/>
            <person name="Lipzen A."/>
            <person name="Barry K."/>
            <person name="Grigoriev I.V."/>
            <person name="Gunde-Cimerman N."/>
        </authorList>
    </citation>
    <scope>NUCLEOTIDE SEQUENCE [LARGE SCALE GENOMIC DNA]</scope>
    <source>
        <strain evidence="7 8">EXF-2481</strain>
    </source>
</reference>
<protein>
    <recommendedName>
        <fullName evidence="9">Transcriptional regulatory protein DEP1</fullName>
    </recommendedName>
</protein>
<gene>
    <name evidence="7" type="ORF">AUEXF2481DRAFT_87208</name>
</gene>
<keyword evidence="4" id="KW-0804">Transcription</keyword>
<dbReference type="GeneID" id="25371970"/>
<dbReference type="InParanoid" id="A0A074YIB4"/>
<evidence type="ECO:0000256" key="5">
    <source>
        <dbReference type="ARBA" id="ARBA00023242"/>
    </source>
</evidence>
<feature type="region of interest" description="Disordered" evidence="6">
    <location>
        <begin position="1"/>
        <end position="277"/>
    </location>
</feature>
<feature type="compositionally biased region" description="Polar residues" evidence="6">
    <location>
        <begin position="529"/>
        <end position="549"/>
    </location>
</feature>
<organism evidence="7 8">
    <name type="scientific">Aureobasidium subglaciale (strain EXF-2481)</name>
    <name type="common">Aureobasidium pullulans var. subglaciale</name>
    <dbReference type="NCBI Taxonomy" id="1043005"/>
    <lineage>
        <taxon>Eukaryota</taxon>
        <taxon>Fungi</taxon>
        <taxon>Dikarya</taxon>
        <taxon>Ascomycota</taxon>
        <taxon>Pezizomycotina</taxon>
        <taxon>Dothideomycetes</taxon>
        <taxon>Dothideomycetidae</taxon>
        <taxon>Dothideales</taxon>
        <taxon>Saccotheciaceae</taxon>
        <taxon>Aureobasidium</taxon>
    </lineage>
</organism>
<dbReference type="OMA" id="DTPWANP"/>
<feature type="compositionally biased region" description="Polar residues" evidence="6">
    <location>
        <begin position="26"/>
        <end position="48"/>
    </location>
</feature>
<dbReference type="GO" id="GO:0005654">
    <property type="term" value="C:nucleoplasm"/>
    <property type="evidence" value="ECO:0007669"/>
    <property type="project" value="UniProtKB-ARBA"/>
</dbReference>
<evidence type="ECO:0000256" key="4">
    <source>
        <dbReference type="ARBA" id="ARBA00023163"/>
    </source>
</evidence>
<keyword evidence="5" id="KW-0539">Nucleus</keyword>
<feature type="region of interest" description="Disordered" evidence="6">
    <location>
        <begin position="703"/>
        <end position="723"/>
    </location>
</feature>
<dbReference type="STRING" id="1043005.A0A074YIB4"/>
<feature type="region of interest" description="Disordered" evidence="6">
    <location>
        <begin position="502"/>
        <end position="666"/>
    </location>
</feature>
<evidence type="ECO:0000256" key="3">
    <source>
        <dbReference type="ARBA" id="ARBA00023015"/>
    </source>
</evidence>
<dbReference type="PANTHER" id="PTHR21964">
    <property type="entry name" value="BREAST CANCER METASTASIS-SUPPRESSOR 1"/>
    <property type="match status" value="1"/>
</dbReference>
<comment type="subcellular location">
    <subcellularLocation>
        <location evidence="1">Nucleus</location>
    </subcellularLocation>
</comment>
<feature type="compositionally biased region" description="Polar residues" evidence="6">
    <location>
        <begin position="710"/>
        <end position="723"/>
    </location>
</feature>
<sequence length="723" mass="80269">MDEDNHHPAEVATTTPLLQSPLFDQLNRNSVPSMATPSVSPLSTTSRTAAHPVIDPIPLQLESVDNLDVDPSDGSSSLSDYDAEFDDQDQRDNNDRDSEAETERLERSPMKSWIPSPTKLNQASVRSEPASSPDPQPQSPSPTQARLGTMIAIDNQINADRSLSASPAALAGRKRKRPSPVSDADSPLSEHSDSEEALALNHSRHVEQAPESRQETPEPTEEVDENPYISPMKAARLKRAKQKSKQTRDFSPAAQTGGNELEYDEADEQNDGDDETKKRATEAFTAIVEQFQTFRTKMHNERLTLAEAELEQLNLPNASHPDFLAMLQCITARRDTKIQQEITLHRYKLGTLRTQVLAERAQLHTQYFQEARELRDSLLEQLGKQWYDIQKERRQFQADQQDNYSYKFPTKRSDQVRNQEKYNREVSILSGMAKYRGFPAAPDIQGARNTELDDDFKAMHIPRRQTLPQQQGPAYQNPVHMHSAPASVRTAEERFIEQTPWANPQHPLHHQSRTPGPFGTYGMHLQPNLMRQGSAQGQRTTSPFTTPLPNTAKRAEYPQNGLGSNDTIGIPSDPPSSAVPQNGDRFAQGPPGGDISPIDQLKVRSTLGNPLGNRGDRRDFSGLSSASTIETPGDPAEFDRHGAPSHTSAAQNGLPLQPPAEHSAPQQAFVTSALHAHNGRQDDRKPELYENVNYRRSQLGAFGAPMPLFGTNSPAHQDGQRAS</sequence>
<evidence type="ECO:0000313" key="7">
    <source>
        <dbReference type="EMBL" id="KEQ97450.1"/>
    </source>
</evidence>
<dbReference type="SMART" id="SM01401">
    <property type="entry name" value="Sds3"/>
    <property type="match status" value="1"/>
</dbReference>
<dbReference type="AlphaFoldDB" id="A0A074YIB4"/>
<feature type="compositionally biased region" description="Acidic residues" evidence="6">
    <location>
        <begin position="261"/>
        <end position="274"/>
    </location>
</feature>
<evidence type="ECO:0008006" key="9">
    <source>
        <dbReference type="Google" id="ProtNLM"/>
    </source>
</evidence>
<evidence type="ECO:0000256" key="2">
    <source>
        <dbReference type="ARBA" id="ARBA00022491"/>
    </source>
</evidence>
<evidence type="ECO:0000256" key="1">
    <source>
        <dbReference type="ARBA" id="ARBA00004123"/>
    </source>
</evidence>
<dbReference type="GO" id="GO:0010468">
    <property type="term" value="P:regulation of gene expression"/>
    <property type="evidence" value="ECO:0007669"/>
    <property type="project" value="UniProtKB-ARBA"/>
</dbReference>
<feature type="compositionally biased region" description="Basic and acidic residues" evidence="6">
    <location>
        <begin position="88"/>
        <end position="109"/>
    </location>
</feature>
<keyword evidence="3" id="KW-0805">Transcription regulation</keyword>
<feature type="compositionally biased region" description="Basic and acidic residues" evidence="6">
    <location>
        <begin position="204"/>
        <end position="216"/>
    </location>
</feature>
<accession>A0A074YIB4</accession>
<evidence type="ECO:0000256" key="6">
    <source>
        <dbReference type="SAM" id="MobiDB-lite"/>
    </source>
</evidence>
<keyword evidence="8" id="KW-1185">Reference proteome</keyword>
<dbReference type="Pfam" id="PF08598">
    <property type="entry name" value="Sds3"/>
    <property type="match status" value="1"/>
</dbReference>